<dbReference type="InterPro" id="IPR013099">
    <property type="entry name" value="K_chnl_dom"/>
</dbReference>
<dbReference type="InterPro" id="IPR003092">
    <property type="entry name" value="2pore_dom_K_chnl_TASK"/>
</dbReference>
<keyword evidence="3 12" id="KW-0813">Transport</keyword>
<dbReference type="SUPFAM" id="SSF81324">
    <property type="entry name" value="Voltage-gated potassium channels"/>
    <property type="match status" value="2"/>
</dbReference>
<dbReference type="GO" id="GO:0005886">
    <property type="term" value="C:plasma membrane"/>
    <property type="evidence" value="ECO:0007669"/>
    <property type="project" value="TreeGrafter"/>
</dbReference>
<dbReference type="AlphaFoldDB" id="A0A8J2RX14"/>
<dbReference type="Proteomes" id="UP000789390">
    <property type="component" value="Unassembled WGS sequence"/>
</dbReference>
<comment type="similarity">
    <text evidence="2 12">Belongs to the two pore domain potassium channel (TC 1.A.1.8) family.</text>
</comment>
<feature type="transmembrane region" description="Helical" evidence="13">
    <location>
        <begin position="265"/>
        <end position="288"/>
    </location>
</feature>
<evidence type="ECO:0000256" key="1">
    <source>
        <dbReference type="ARBA" id="ARBA00004141"/>
    </source>
</evidence>
<keyword evidence="11 12" id="KW-0407">Ion channel</keyword>
<keyword evidence="7" id="KW-0630">Potassium</keyword>
<keyword evidence="5 12" id="KW-0812">Transmembrane</keyword>
<evidence type="ECO:0000313" key="16">
    <source>
        <dbReference type="Proteomes" id="UP000789390"/>
    </source>
</evidence>
<protein>
    <recommendedName>
        <fullName evidence="14">Potassium channel domain-containing protein</fullName>
    </recommendedName>
</protein>
<evidence type="ECO:0000256" key="12">
    <source>
        <dbReference type="RuleBase" id="RU003857"/>
    </source>
</evidence>
<proteinExistence type="inferred from homology"/>
<evidence type="ECO:0000256" key="9">
    <source>
        <dbReference type="ARBA" id="ARBA00023065"/>
    </source>
</evidence>
<feature type="domain" description="Potassium channel" evidence="14">
    <location>
        <begin position="175"/>
        <end position="231"/>
    </location>
</feature>
<dbReference type="GO" id="GO:0015271">
    <property type="term" value="F:outward rectifier potassium channel activity"/>
    <property type="evidence" value="ECO:0007669"/>
    <property type="project" value="TreeGrafter"/>
</dbReference>
<evidence type="ECO:0000256" key="6">
    <source>
        <dbReference type="ARBA" id="ARBA00022826"/>
    </source>
</evidence>
<feature type="transmembrane region" description="Helical" evidence="13">
    <location>
        <begin position="319"/>
        <end position="341"/>
    </location>
</feature>
<dbReference type="InterPro" id="IPR003280">
    <property type="entry name" value="2pore_dom_K_chnl"/>
</dbReference>
<name>A0A8J2RX14_9CRUS</name>
<sequence>MSSAANTFLRLNSTVSQPGSPTSLKGAERVSMVGSVGGGGATSGIIGGTQSITGAGNSNGRTSRCGSACWRYLSSNPRLRKGLAHAGLVLLLCFYTAAGASVFQWLEQPHELEQSTILQNRVVEQRQELIKLWKDAHDRPDFDQSLLEERMGVYEDVLQEAVSNRVPLQAGVASAHWTYTQSVFFASTVLTTIGYGNIAPQTTNGRIFCIFFALIGIPFTLTVIADLGMLMASAVAAVYRNVNQRSNWTKSQAAQTFGRKFGKSLSVVLVVALLIVYIAIGGGIFMIWEDWNFLESFYFCFITMTTIGFGDLVPAQTTYMLVSIAYILVGLALTTSIIELIRRQYAQSWKKMQELTNRLQGLTGPLADTLRRISEQAGKMNSDGKLDPALLKELADLKFALNAVNAEMRRPSISNLLQQPITEEPDIFGSSTALDDFSSSGSNSSNAWPMEWDECWEERWAAIEEMMISNKAFKDRVMRILSQTSIKV</sequence>
<feature type="transmembrane region" description="Helical" evidence="13">
    <location>
        <begin position="295"/>
        <end position="313"/>
    </location>
</feature>
<feature type="transmembrane region" description="Helical" evidence="13">
    <location>
        <begin position="207"/>
        <end position="239"/>
    </location>
</feature>
<comment type="subcellular location">
    <subcellularLocation>
        <location evidence="1">Membrane</location>
        <topology evidence="1">Multi-pass membrane protein</topology>
    </subcellularLocation>
</comment>
<feature type="domain" description="Potassium channel" evidence="14">
    <location>
        <begin position="273"/>
        <end position="343"/>
    </location>
</feature>
<evidence type="ECO:0000256" key="13">
    <source>
        <dbReference type="SAM" id="Phobius"/>
    </source>
</evidence>
<dbReference type="Pfam" id="PF07885">
    <property type="entry name" value="Ion_trans_2"/>
    <property type="match status" value="2"/>
</dbReference>
<dbReference type="OrthoDB" id="297496at2759"/>
<dbReference type="EMBL" id="CAKKLH010000302">
    <property type="protein sequence ID" value="CAH0110305.1"/>
    <property type="molecule type" value="Genomic_DNA"/>
</dbReference>
<accession>A0A8J2RX14</accession>
<evidence type="ECO:0000256" key="4">
    <source>
        <dbReference type="ARBA" id="ARBA00022538"/>
    </source>
</evidence>
<comment type="caution">
    <text evidence="15">The sequence shown here is derived from an EMBL/GenBank/DDBJ whole genome shotgun (WGS) entry which is preliminary data.</text>
</comment>
<dbReference type="GO" id="GO:0030322">
    <property type="term" value="P:stabilization of membrane potential"/>
    <property type="evidence" value="ECO:0007669"/>
    <property type="project" value="TreeGrafter"/>
</dbReference>
<evidence type="ECO:0000256" key="2">
    <source>
        <dbReference type="ARBA" id="ARBA00006666"/>
    </source>
</evidence>
<feature type="transmembrane region" description="Helical" evidence="13">
    <location>
        <begin position="83"/>
        <end position="106"/>
    </location>
</feature>
<keyword evidence="10 13" id="KW-0472">Membrane</keyword>
<evidence type="ECO:0000256" key="8">
    <source>
        <dbReference type="ARBA" id="ARBA00022989"/>
    </source>
</evidence>
<keyword evidence="8 13" id="KW-1133">Transmembrane helix</keyword>
<keyword evidence="9 12" id="KW-0406">Ion transport</keyword>
<evidence type="ECO:0000256" key="3">
    <source>
        <dbReference type="ARBA" id="ARBA00022448"/>
    </source>
</evidence>
<evidence type="ECO:0000259" key="14">
    <source>
        <dbReference type="Pfam" id="PF07885"/>
    </source>
</evidence>
<gene>
    <name evidence="15" type="ORF">DGAL_LOCUS13868</name>
</gene>
<feature type="transmembrane region" description="Helical" evidence="13">
    <location>
        <begin position="177"/>
        <end position="195"/>
    </location>
</feature>
<evidence type="ECO:0000256" key="11">
    <source>
        <dbReference type="ARBA" id="ARBA00023303"/>
    </source>
</evidence>
<dbReference type="GO" id="GO:0022841">
    <property type="term" value="F:potassium ion leak channel activity"/>
    <property type="evidence" value="ECO:0007669"/>
    <property type="project" value="TreeGrafter"/>
</dbReference>
<keyword evidence="16" id="KW-1185">Reference proteome</keyword>
<evidence type="ECO:0000256" key="10">
    <source>
        <dbReference type="ARBA" id="ARBA00023136"/>
    </source>
</evidence>
<evidence type="ECO:0000256" key="7">
    <source>
        <dbReference type="ARBA" id="ARBA00022958"/>
    </source>
</evidence>
<reference evidence="15" key="1">
    <citation type="submission" date="2021-11" db="EMBL/GenBank/DDBJ databases">
        <authorList>
            <person name="Schell T."/>
        </authorList>
    </citation>
    <scope>NUCLEOTIDE SEQUENCE</scope>
    <source>
        <strain evidence="15">M5</strain>
    </source>
</reference>
<dbReference type="PRINTS" id="PR01333">
    <property type="entry name" value="2POREKCHANEL"/>
</dbReference>
<keyword evidence="4" id="KW-0633">Potassium transport</keyword>
<keyword evidence="6" id="KW-0631">Potassium channel</keyword>
<dbReference type="PRINTS" id="PR01095">
    <property type="entry name" value="TASKCHANNEL"/>
</dbReference>
<dbReference type="PANTHER" id="PTHR11003:SF142">
    <property type="entry name" value="POTASSIUM CHANNEL DOMAIN-CONTAINING PROTEIN"/>
    <property type="match status" value="1"/>
</dbReference>
<evidence type="ECO:0000313" key="15">
    <source>
        <dbReference type="EMBL" id="CAH0110305.1"/>
    </source>
</evidence>
<evidence type="ECO:0000256" key="5">
    <source>
        <dbReference type="ARBA" id="ARBA00022692"/>
    </source>
</evidence>
<organism evidence="15 16">
    <name type="scientific">Daphnia galeata</name>
    <dbReference type="NCBI Taxonomy" id="27404"/>
    <lineage>
        <taxon>Eukaryota</taxon>
        <taxon>Metazoa</taxon>
        <taxon>Ecdysozoa</taxon>
        <taxon>Arthropoda</taxon>
        <taxon>Crustacea</taxon>
        <taxon>Branchiopoda</taxon>
        <taxon>Diplostraca</taxon>
        <taxon>Cladocera</taxon>
        <taxon>Anomopoda</taxon>
        <taxon>Daphniidae</taxon>
        <taxon>Daphnia</taxon>
    </lineage>
</organism>
<dbReference type="Gene3D" id="1.10.287.70">
    <property type="match status" value="1"/>
</dbReference>
<dbReference type="PANTHER" id="PTHR11003">
    <property type="entry name" value="POTASSIUM CHANNEL, SUBFAMILY K"/>
    <property type="match status" value="1"/>
</dbReference>